<dbReference type="AlphaFoldDB" id="A0A3L6RT77"/>
<accession>A0A3L6RT77</accession>
<evidence type="ECO:0000313" key="1">
    <source>
        <dbReference type="EMBL" id="RLN08590.1"/>
    </source>
</evidence>
<gene>
    <name evidence="1" type="ORF">C2845_PM11G03480</name>
</gene>
<reference evidence="2" key="1">
    <citation type="journal article" date="2019" name="Nat. Commun.">
        <title>The genome of broomcorn millet.</title>
        <authorList>
            <person name="Zou C."/>
            <person name="Miki D."/>
            <person name="Li D."/>
            <person name="Tang Q."/>
            <person name="Xiao L."/>
            <person name="Rajput S."/>
            <person name="Deng P."/>
            <person name="Jia W."/>
            <person name="Huang R."/>
            <person name="Zhang M."/>
            <person name="Sun Y."/>
            <person name="Hu J."/>
            <person name="Fu X."/>
            <person name="Schnable P.S."/>
            <person name="Li F."/>
            <person name="Zhang H."/>
            <person name="Feng B."/>
            <person name="Zhu X."/>
            <person name="Liu R."/>
            <person name="Schnable J.C."/>
            <person name="Zhu J.-K."/>
            <person name="Zhang H."/>
        </authorList>
    </citation>
    <scope>NUCLEOTIDE SEQUENCE [LARGE SCALE GENOMIC DNA]</scope>
</reference>
<name>A0A3L6RT77_PANMI</name>
<organism evidence="1 2">
    <name type="scientific">Panicum miliaceum</name>
    <name type="common">Proso millet</name>
    <name type="synonym">Broomcorn millet</name>
    <dbReference type="NCBI Taxonomy" id="4540"/>
    <lineage>
        <taxon>Eukaryota</taxon>
        <taxon>Viridiplantae</taxon>
        <taxon>Streptophyta</taxon>
        <taxon>Embryophyta</taxon>
        <taxon>Tracheophyta</taxon>
        <taxon>Spermatophyta</taxon>
        <taxon>Magnoliopsida</taxon>
        <taxon>Liliopsida</taxon>
        <taxon>Poales</taxon>
        <taxon>Poaceae</taxon>
        <taxon>PACMAD clade</taxon>
        <taxon>Panicoideae</taxon>
        <taxon>Panicodae</taxon>
        <taxon>Paniceae</taxon>
        <taxon>Panicinae</taxon>
        <taxon>Panicum</taxon>
        <taxon>Panicum sect. Panicum</taxon>
    </lineage>
</organism>
<proteinExistence type="predicted"/>
<protein>
    <submittedName>
        <fullName evidence="1">Uncharacterized protein</fullName>
    </submittedName>
</protein>
<dbReference type="EMBL" id="PQIB02000007">
    <property type="protein sequence ID" value="RLN08590.1"/>
    <property type="molecule type" value="Genomic_DNA"/>
</dbReference>
<keyword evidence="2" id="KW-1185">Reference proteome</keyword>
<dbReference type="OrthoDB" id="1436718at2759"/>
<dbReference type="Proteomes" id="UP000275267">
    <property type="component" value="Unassembled WGS sequence"/>
</dbReference>
<sequence length="66" mass="7902">MAETNLLSQQELDLKQSIKERLAQLLREEEIKWFQRAKTKELLEGDDNTKFFSDGGQWKKKENKNF</sequence>
<evidence type="ECO:0000313" key="2">
    <source>
        <dbReference type="Proteomes" id="UP000275267"/>
    </source>
</evidence>
<comment type="caution">
    <text evidence="1">The sequence shown here is derived from an EMBL/GenBank/DDBJ whole genome shotgun (WGS) entry which is preliminary data.</text>
</comment>